<gene>
    <name evidence="1" type="ORF">PIB30_085234</name>
</gene>
<dbReference type="Proteomes" id="UP001341840">
    <property type="component" value="Unassembled WGS sequence"/>
</dbReference>
<name>A0ABU6ZRF3_9FABA</name>
<evidence type="ECO:0000313" key="2">
    <source>
        <dbReference type="Proteomes" id="UP001341840"/>
    </source>
</evidence>
<proteinExistence type="predicted"/>
<accession>A0ABU6ZRF3</accession>
<sequence length="278" mass="30767">MTPQTTRTYTAILGKVPRLSIVETTGAVSPTRRSPMIPFTPQTLLPMLPRSIYSLLGSVSTGVWALHNHSKYSLSANMAHPHEFSRIPGTLVFVTSGKPFCIILMRAPIPSQCRHSTSRLPTLSWLPRSTIRCTEASCQVPGLSTVMAVTPTSPTWSSTMRSSAPLALPPWLSLRNSRSITRILTSIPTIIRTIPPPTSMEEATERLILVVTSWSKVATQVSRWQITLSIPQNCHTFTAIIRAFARLHQFVLKTNGITLTQLRKTAEIFDRLDILSQG</sequence>
<organism evidence="1 2">
    <name type="scientific">Stylosanthes scabra</name>
    <dbReference type="NCBI Taxonomy" id="79078"/>
    <lineage>
        <taxon>Eukaryota</taxon>
        <taxon>Viridiplantae</taxon>
        <taxon>Streptophyta</taxon>
        <taxon>Embryophyta</taxon>
        <taxon>Tracheophyta</taxon>
        <taxon>Spermatophyta</taxon>
        <taxon>Magnoliopsida</taxon>
        <taxon>eudicotyledons</taxon>
        <taxon>Gunneridae</taxon>
        <taxon>Pentapetalae</taxon>
        <taxon>rosids</taxon>
        <taxon>fabids</taxon>
        <taxon>Fabales</taxon>
        <taxon>Fabaceae</taxon>
        <taxon>Papilionoideae</taxon>
        <taxon>50 kb inversion clade</taxon>
        <taxon>dalbergioids sensu lato</taxon>
        <taxon>Dalbergieae</taxon>
        <taxon>Pterocarpus clade</taxon>
        <taxon>Stylosanthes</taxon>
    </lineage>
</organism>
<comment type="caution">
    <text evidence="1">The sequence shown here is derived from an EMBL/GenBank/DDBJ whole genome shotgun (WGS) entry which is preliminary data.</text>
</comment>
<evidence type="ECO:0000313" key="1">
    <source>
        <dbReference type="EMBL" id="MED6224553.1"/>
    </source>
</evidence>
<reference evidence="1 2" key="1">
    <citation type="journal article" date="2023" name="Plants (Basel)">
        <title>Bridging the Gap: Combining Genomics and Transcriptomics Approaches to Understand Stylosanthes scabra, an Orphan Legume from the Brazilian Caatinga.</title>
        <authorList>
            <person name="Ferreira-Neto J.R.C."/>
            <person name="da Silva M.D."/>
            <person name="Binneck E."/>
            <person name="de Melo N.F."/>
            <person name="da Silva R.H."/>
            <person name="de Melo A.L.T.M."/>
            <person name="Pandolfi V."/>
            <person name="Bustamante F.O."/>
            <person name="Brasileiro-Vidal A.C."/>
            <person name="Benko-Iseppon A.M."/>
        </authorList>
    </citation>
    <scope>NUCLEOTIDE SEQUENCE [LARGE SCALE GENOMIC DNA]</scope>
    <source>
        <tissue evidence="1">Leaves</tissue>
    </source>
</reference>
<protein>
    <submittedName>
        <fullName evidence="1">Uncharacterized protein</fullName>
    </submittedName>
</protein>
<dbReference type="EMBL" id="JASCZI010273273">
    <property type="protein sequence ID" value="MED6224553.1"/>
    <property type="molecule type" value="Genomic_DNA"/>
</dbReference>
<keyword evidence="2" id="KW-1185">Reference proteome</keyword>